<dbReference type="Proteomes" id="UP000265160">
    <property type="component" value="LG5"/>
</dbReference>
<sequence>MADCAFSVLGHLRSDLRIGFLLIRQHFRLALTELFLSRLRHFLSRLRHFLSRLRHFLSRLRHFLSRLRHFLSRLRHFLSRLRHFLSINMVYFFFFYDPDFFGALPAIWCPTQCALCAFAELRH</sequence>
<dbReference type="AlphaFoldDB" id="A0A3P9BQ62"/>
<reference evidence="1" key="3">
    <citation type="submission" date="2025-09" db="UniProtKB">
        <authorList>
            <consortium name="Ensembl"/>
        </authorList>
    </citation>
    <scope>IDENTIFICATION</scope>
</reference>
<dbReference type="Ensembl" id="ENSMZET00005012502.1">
    <property type="protein sequence ID" value="ENSMZEP00005012075.1"/>
    <property type="gene ID" value="ENSMZEG00005009074.1"/>
</dbReference>
<accession>A0A3P9BQ62</accession>
<dbReference type="STRING" id="106582.ENSMZEP00005012075"/>
<reference evidence="1 2" key="1">
    <citation type="journal article" date="2014" name="Nature">
        <title>The genomic substrate for adaptive radiation in African cichlid fish.</title>
        <authorList>
            <person name="Brawand D."/>
            <person name="Wagner C.E."/>
            <person name="Li Y.I."/>
            <person name="Malinsky M."/>
            <person name="Keller I."/>
            <person name="Fan S."/>
            <person name="Simakov O."/>
            <person name="Ng A.Y."/>
            <person name="Lim Z.W."/>
            <person name="Bezault E."/>
            <person name="Turner-Maier J."/>
            <person name="Johnson J."/>
            <person name="Alcazar R."/>
            <person name="Noh H.J."/>
            <person name="Russell P."/>
            <person name="Aken B."/>
            <person name="Alfoldi J."/>
            <person name="Amemiya C."/>
            <person name="Azzouzi N."/>
            <person name="Baroiller J.F."/>
            <person name="Barloy-Hubler F."/>
            <person name="Berlin A."/>
            <person name="Bloomquist R."/>
            <person name="Carleton K.L."/>
            <person name="Conte M.A."/>
            <person name="D'Cotta H."/>
            <person name="Eshel O."/>
            <person name="Gaffney L."/>
            <person name="Galibert F."/>
            <person name="Gante H.F."/>
            <person name="Gnerre S."/>
            <person name="Greuter L."/>
            <person name="Guyon R."/>
            <person name="Haddad N.S."/>
            <person name="Haerty W."/>
            <person name="Harris R.M."/>
            <person name="Hofmann H.A."/>
            <person name="Hourlier T."/>
            <person name="Hulata G."/>
            <person name="Jaffe D.B."/>
            <person name="Lara M."/>
            <person name="Lee A.P."/>
            <person name="MacCallum I."/>
            <person name="Mwaiko S."/>
            <person name="Nikaido M."/>
            <person name="Nishihara H."/>
            <person name="Ozouf-Costaz C."/>
            <person name="Penman D.J."/>
            <person name="Przybylski D."/>
            <person name="Rakotomanga M."/>
            <person name="Renn S.C.P."/>
            <person name="Ribeiro F.J."/>
            <person name="Ron M."/>
            <person name="Salzburger W."/>
            <person name="Sanchez-Pulido L."/>
            <person name="Santos M.E."/>
            <person name="Searle S."/>
            <person name="Sharpe T."/>
            <person name="Swofford R."/>
            <person name="Tan F.J."/>
            <person name="Williams L."/>
            <person name="Young S."/>
            <person name="Yin S."/>
            <person name="Okada N."/>
            <person name="Kocher T.D."/>
            <person name="Miska E.A."/>
            <person name="Lander E.S."/>
            <person name="Venkatesh B."/>
            <person name="Fernald R.D."/>
            <person name="Meyer A."/>
            <person name="Ponting C.P."/>
            <person name="Streelman J.T."/>
            <person name="Lindblad-Toh K."/>
            <person name="Seehausen O."/>
            <person name="Di Palma F."/>
        </authorList>
    </citation>
    <scope>NUCLEOTIDE SEQUENCE</scope>
</reference>
<protein>
    <submittedName>
        <fullName evidence="1">Uncharacterized protein</fullName>
    </submittedName>
</protein>
<keyword evidence="2" id="KW-1185">Reference proteome</keyword>
<name>A0A3P9BQ62_9CICH</name>
<dbReference type="GeneTree" id="ENSGT01130000279829"/>
<evidence type="ECO:0000313" key="1">
    <source>
        <dbReference type="Ensembl" id="ENSMZEP00005012075.1"/>
    </source>
</evidence>
<proteinExistence type="predicted"/>
<evidence type="ECO:0000313" key="2">
    <source>
        <dbReference type="Proteomes" id="UP000265160"/>
    </source>
</evidence>
<organism evidence="1 2">
    <name type="scientific">Maylandia zebra</name>
    <name type="common">zebra mbuna</name>
    <dbReference type="NCBI Taxonomy" id="106582"/>
    <lineage>
        <taxon>Eukaryota</taxon>
        <taxon>Metazoa</taxon>
        <taxon>Chordata</taxon>
        <taxon>Craniata</taxon>
        <taxon>Vertebrata</taxon>
        <taxon>Euteleostomi</taxon>
        <taxon>Actinopterygii</taxon>
        <taxon>Neopterygii</taxon>
        <taxon>Teleostei</taxon>
        <taxon>Neoteleostei</taxon>
        <taxon>Acanthomorphata</taxon>
        <taxon>Ovalentaria</taxon>
        <taxon>Cichlomorphae</taxon>
        <taxon>Cichliformes</taxon>
        <taxon>Cichlidae</taxon>
        <taxon>African cichlids</taxon>
        <taxon>Pseudocrenilabrinae</taxon>
        <taxon>Haplochromini</taxon>
        <taxon>Maylandia</taxon>
        <taxon>Maylandia zebra complex</taxon>
    </lineage>
</organism>
<reference evidence="1" key="2">
    <citation type="submission" date="2025-08" db="UniProtKB">
        <authorList>
            <consortium name="Ensembl"/>
        </authorList>
    </citation>
    <scope>IDENTIFICATION</scope>
</reference>